<evidence type="ECO:0000313" key="3">
    <source>
        <dbReference type="Proteomes" id="UP000830835"/>
    </source>
</evidence>
<protein>
    <recommendedName>
        <fullName evidence="1">GYF domain-containing protein</fullName>
    </recommendedName>
</protein>
<organism evidence="2 3">
    <name type="scientific">Thermostichus vulcanus str. 'Rupite'</name>
    <dbReference type="NCBI Taxonomy" id="2813851"/>
    <lineage>
        <taxon>Bacteria</taxon>
        <taxon>Bacillati</taxon>
        <taxon>Cyanobacteriota</taxon>
        <taxon>Cyanophyceae</taxon>
        <taxon>Thermostichales</taxon>
        <taxon>Thermostichaceae</taxon>
        <taxon>Thermostichus</taxon>
    </lineage>
</organism>
<feature type="domain" description="GYF" evidence="1">
    <location>
        <begin position="71"/>
        <end position="111"/>
    </location>
</feature>
<sequence>MKSTPLKVSQGWIPLHEMEGAESESQTASARFRATLQALGLGLKRAWQAVANFWVGSDEVQVWQSRDRAGHVLWHAYDPKTGTSAAIFSEDELRTWIEERYYHPGVSRLIR</sequence>
<proteinExistence type="predicted"/>
<dbReference type="PROSITE" id="PS50829">
    <property type="entry name" value="GYF"/>
    <property type="match status" value="1"/>
</dbReference>
<dbReference type="EMBL" id="JAFIRA010000039">
    <property type="protein sequence ID" value="MCJ2543896.1"/>
    <property type="molecule type" value="Genomic_DNA"/>
</dbReference>
<keyword evidence="3" id="KW-1185">Reference proteome</keyword>
<gene>
    <name evidence="2" type="ORF">JX360_13460</name>
</gene>
<dbReference type="RefSeq" id="WP_244351884.1">
    <property type="nucleotide sequence ID" value="NZ_JAFIRA010000039.1"/>
</dbReference>
<name>A0ABT0CDQ0_THEVL</name>
<dbReference type="InterPro" id="IPR003169">
    <property type="entry name" value="GYF"/>
</dbReference>
<comment type="caution">
    <text evidence="2">The sequence shown here is derived from an EMBL/GenBank/DDBJ whole genome shotgun (WGS) entry which is preliminary data.</text>
</comment>
<reference evidence="2" key="1">
    <citation type="submission" date="2021-02" db="EMBL/GenBank/DDBJ databases">
        <title>The CRISPR/cas machinery reduction and long-range gene transfer in the hot spring cyanobacterium Synechococcus.</title>
        <authorList>
            <person name="Dvorak P."/>
            <person name="Jahodarova E."/>
            <person name="Hasler P."/>
            <person name="Poulickova A."/>
        </authorList>
    </citation>
    <scope>NUCLEOTIDE SEQUENCE</scope>
    <source>
        <strain evidence="2">Rupite</strain>
    </source>
</reference>
<evidence type="ECO:0000313" key="2">
    <source>
        <dbReference type="EMBL" id="MCJ2543896.1"/>
    </source>
</evidence>
<dbReference type="Proteomes" id="UP000830835">
    <property type="component" value="Unassembled WGS sequence"/>
</dbReference>
<accession>A0ABT0CDQ0</accession>
<evidence type="ECO:0000259" key="1">
    <source>
        <dbReference type="PROSITE" id="PS50829"/>
    </source>
</evidence>